<dbReference type="SUPFAM" id="SSF50370">
    <property type="entry name" value="Ricin B-like lectins"/>
    <property type="match status" value="1"/>
</dbReference>
<organism evidence="3 4">
    <name type="scientific">Cutaneotrichosporon oleaginosum</name>
    <dbReference type="NCBI Taxonomy" id="879819"/>
    <lineage>
        <taxon>Eukaryota</taxon>
        <taxon>Fungi</taxon>
        <taxon>Dikarya</taxon>
        <taxon>Basidiomycota</taxon>
        <taxon>Agaricomycotina</taxon>
        <taxon>Tremellomycetes</taxon>
        <taxon>Trichosporonales</taxon>
        <taxon>Trichosporonaceae</taxon>
        <taxon>Cutaneotrichosporon</taxon>
    </lineage>
</organism>
<evidence type="ECO:0000259" key="2">
    <source>
        <dbReference type="SMART" id="SM00458"/>
    </source>
</evidence>
<dbReference type="Pfam" id="PF00652">
    <property type="entry name" value="Ricin_B_lectin"/>
    <property type="match status" value="1"/>
</dbReference>
<feature type="region of interest" description="Disordered" evidence="1">
    <location>
        <begin position="167"/>
        <end position="195"/>
    </location>
</feature>
<gene>
    <name evidence="3" type="ORF">CC85DRAFT_281632</name>
</gene>
<name>A0A0J1BEI3_9TREE</name>
<dbReference type="PROSITE" id="PS50231">
    <property type="entry name" value="RICIN_B_LECTIN"/>
    <property type="match status" value="1"/>
</dbReference>
<dbReference type="GeneID" id="28982289"/>
<dbReference type="InterPro" id="IPR000772">
    <property type="entry name" value="Ricin_B_lectin"/>
</dbReference>
<dbReference type="SMART" id="SM00458">
    <property type="entry name" value="RICIN"/>
    <property type="match status" value="1"/>
</dbReference>
<reference evidence="3 4" key="1">
    <citation type="submission" date="2015-03" db="EMBL/GenBank/DDBJ databases">
        <title>Genomics and transcriptomics of the oil-accumulating basidiomycete yeast T. oleaginosus allow insights into substrate utilization and the diverse evolutionary trajectories of mating systems in fungi.</title>
        <authorList>
            <consortium name="DOE Joint Genome Institute"/>
            <person name="Kourist R."/>
            <person name="Kracht O."/>
            <person name="Bracharz F."/>
            <person name="Lipzen A."/>
            <person name="Nolan M."/>
            <person name="Ohm R."/>
            <person name="Grigoriev I."/>
            <person name="Sun S."/>
            <person name="Heitman J."/>
            <person name="Bruck T."/>
            <person name="Nowrousian M."/>
        </authorList>
    </citation>
    <scope>NUCLEOTIDE SEQUENCE [LARGE SCALE GENOMIC DNA]</scope>
    <source>
        <strain evidence="3 4">IBC0246</strain>
    </source>
</reference>
<proteinExistence type="predicted"/>
<protein>
    <submittedName>
        <fullName evidence="3">Ricin B-like lectin</fullName>
    </submittedName>
</protein>
<dbReference type="RefSeq" id="XP_018283015.1">
    <property type="nucleotide sequence ID" value="XM_018421686.1"/>
</dbReference>
<accession>A0A0J1BEI3</accession>
<sequence length="195" mass="20979">MLAIFLLLNAVAATPIPDAGHALLRGTFGDATQCLAVKGGLLRNGSPVVITDCKDVPTQSWVVAHGMSGVVRVAGTRFCLDAGQDPKDGHKVHIQTCNPHLPQQNWLWTDDSRLQLVDLGLCLDNTDGKDMNGNQVQVWRCVHGNTNQIWGPPGHGACGAFPCHKNPGGSRPSHKPRPSHLPGSRSIQQIHVKDF</sequence>
<keyword evidence="3" id="KW-0430">Lectin</keyword>
<evidence type="ECO:0000313" key="3">
    <source>
        <dbReference type="EMBL" id="KLT46524.1"/>
    </source>
</evidence>
<dbReference type="AlphaFoldDB" id="A0A0J1BEI3"/>
<keyword evidence="4" id="KW-1185">Reference proteome</keyword>
<dbReference type="CDD" id="cd00161">
    <property type="entry name" value="beta-trefoil_Ricin-like"/>
    <property type="match status" value="1"/>
</dbReference>
<dbReference type="EMBL" id="KQ087177">
    <property type="protein sequence ID" value="KLT46524.1"/>
    <property type="molecule type" value="Genomic_DNA"/>
</dbReference>
<evidence type="ECO:0000313" key="4">
    <source>
        <dbReference type="Proteomes" id="UP000053611"/>
    </source>
</evidence>
<dbReference type="Proteomes" id="UP000053611">
    <property type="component" value="Unassembled WGS sequence"/>
</dbReference>
<evidence type="ECO:0000256" key="1">
    <source>
        <dbReference type="SAM" id="MobiDB-lite"/>
    </source>
</evidence>
<dbReference type="InterPro" id="IPR035992">
    <property type="entry name" value="Ricin_B-like_lectins"/>
</dbReference>
<dbReference type="Gene3D" id="2.80.10.50">
    <property type="match status" value="1"/>
</dbReference>
<feature type="domain" description="Ricin B lectin" evidence="2">
    <location>
        <begin position="20"/>
        <end position="153"/>
    </location>
</feature>
<dbReference type="OrthoDB" id="6770063at2759"/>
<dbReference type="GO" id="GO:0030246">
    <property type="term" value="F:carbohydrate binding"/>
    <property type="evidence" value="ECO:0007669"/>
    <property type="project" value="UniProtKB-KW"/>
</dbReference>